<keyword evidence="1" id="KW-0472">Membrane</keyword>
<keyword evidence="3" id="KW-1185">Reference proteome</keyword>
<name>A0A4S8MU97_DENBC</name>
<organism evidence="2 3">
    <name type="scientific">Dendrothele bispora (strain CBS 962.96)</name>
    <dbReference type="NCBI Taxonomy" id="1314807"/>
    <lineage>
        <taxon>Eukaryota</taxon>
        <taxon>Fungi</taxon>
        <taxon>Dikarya</taxon>
        <taxon>Basidiomycota</taxon>
        <taxon>Agaricomycotina</taxon>
        <taxon>Agaricomycetes</taxon>
        <taxon>Agaricomycetidae</taxon>
        <taxon>Agaricales</taxon>
        <taxon>Agaricales incertae sedis</taxon>
        <taxon>Dendrothele</taxon>
    </lineage>
</organism>
<evidence type="ECO:0000313" key="2">
    <source>
        <dbReference type="EMBL" id="THV06521.1"/>
    </source>
</evidence>
<dbReference type="Proteomes" id="UP000297245">
    <property type="component" value="Unassembled WGS sequence"/>
</dbReference>
<feature type="transmembrane region" description="Helical" evidence="1">
    <location>
        <begin position="81"/>
        <end position="104"/>
    </location>
</feature>
<reference evidence="2 3" key="1">
    <citation type="journal article" date="2019" name="Nat. Ecol. Evol.">
        <title>Megaphylogeny resolves global patterns of mushroom evolution.</title>
        <authorList>
            <person name="Varga T."/>
            <person name="Krizsan K."/>
            <person name="Foldi C."/>
            <person name="Dima B."/>
            <person name="Sanchez-Garcia M."/>
            <person name="Sanchez-Ramirez S."/>
            <person name="Szollosi G.J."/>
            <person name="Szarkandi J.G."/>
            <person name="Papp V."/>
            <person name="Albert L."/>
            <person name="Andreopoulos W."/>
            <person name="Angelini C."/>
            <person name="Antonin V."/>
            <person name="Barry K.W."/>
            <person name="Bougher N.L."/>
            <person name="Buchanan P."/>
            <person name="Buyck B."/>
            <person name="Bense V."/>
            <person name="Catcheside P."/>
            <person name="Chovatia M."/>
            <person name="Cooper J."/>
            <person name="Damon W."/>
            <person name="Desjardin D."/>
            <person name="Finy P."/>
            <person name="Geml J."/>
            <person name="Haridas S."/>
            <person name="Hughes K."/>
            <person name="Justo A."/>
            <person name="Karasinski D."/>
            <person name="Kautmanova I."/>
            <person name="Kiss B."/>
            <person name="Kocsube S."/>
            <person name="Kotiranta H."/>
            <person name="LaButti K.M."/>
            <person name="Lechner B.E."/>
            <person name="Liimatainen K."/>
            <person name="Lipzen A."/>
            <person name="Lukacs Z."/>
            <person name="Mihaltcheva S."/>
            <person name="Morgado L.N."/>
            <person name="Niskanen T."/>
            <person name="Noordeloos M.E."/>
            <person name="Ohm R.A."/>
            <person name="Ortiz-Santana B."/>
            <person name="Ovrebo C."/>
            <person name="Racz N."/>
            <person name="Riley R."/>
            <person name="Savchenko A."/>
            <person name="Shiryaev A."/>
            <person name="Soop K."/>
            <person name="Spirin V."/>
            <person name="Szebenyi C."/>
            <person name="Tomsovsky M."/>
            <person name="Tulloss R.E."/>
            <person name="Uehling J."/>
            <person name="Grigoriev I.V."/>
            <person name="Vagvolgyi C."/>
            <person name="Papp T."/>
            <person name="Martin F.M."/>
            <person name="Miettinen O."/>
            <person name="Hibbett D.S."/>
            <person name="Nagy L.G."/>
        </authorList>
    </citation>
    <scope>NUCLEOTIDE SEQUENCE [LARGE SCALE GENOMIC DNA]</scope>
    <source>
        <strain evidence="2 3">CBS 962.96</strain>
    </source>
</reference>
<accession>A0A4S8MU97</accession>
<keyword evidence="1" id="KW-1133">Transmembrane helix</keyword>
<keyword evidence="1" id="KW-0812">Transmembrane</keyword>
<sequence>MQKNENKLDIEFEAMGNTERIYLAVLGPGQRICRSGFLNRASTTIRSRLQQNSKFLKMLIYGCGADCYRHDANYVASRNPFLVLTLLTSSNFVLCYIYFGLWLGHFDLSKLPAKASSPAGRNGLRALSLPIPRHLNVSRTDTFGLSDDEYAELIAGVVHFSRVISHYSKANQLLKFIPKNSHI</sequence>
<proteinExistence type="predicted"/>
<protein>
    <submittedName>
        <fullName evidence="2">Uncharacterized protein</fullName>
    </submittedName>
</protein>
<dbReference type="EMBL" id="ML179042">
    <property type="protein sequence ID" value="THV06521.1"/>
    <property type="molecule type" value="Genomic_DNA"/>
</dbReference>
<evidence type="ECO:0000313" key="3">
    <source>
        <dbReference type="Proteomes" id="UP000297245"/>
    </source>
</evidence>
<gene>
    <name evidence="2" type="ORF">K435DRAFT_789365</name>
</gene>
<dbReference type="AlphaFoldDB" id="A0A4S8MU97"/>
<evidence type="ECO:0000256" key="1">
    <source>
        <dbReference type="SAM" id="Phobius"/>
    </source>
</evidence>